<dbReference type="PROSITE" id="PS51850">
    <property type="entry name" value="KARI_N"/>
    <property type="match status" value="1"/>
</dbReference>
<dbReference type="SUPFAM" id="SSF48179">
    <property type="entry name" value="6-phosphogluconate dehydrogenase C-terminal domain-like"/>
    <property type="match status" value="1"/>
</dbReference>
<feature type="non-terminal residue" evidence="9">
    <location>
        <position position="257"/>
    </location>
</feature>
<dbReference type="PANTHER" id="PTHR21371:SF1">
    <property type="entry name" value="KETOL-ACID REDUCTOISOMERASE, MITOCHONDRIAL"/>
    <property type="match status" value="1"/>
</dbReference>
<dbReference type="UniPathway" id="UPA00049">
    <property type="reaction ID" value="UER00060"/>
</dbReference>
<evidence type="ECO:0000256" key="6">
    <source>
        <dbReference type="ARBA" id="ARBA00023304"/>
    </source>
</evidence>
<dbReference type="InterPro" id="IPR013116">
    <property type="entry name" value="KARI_N"/>
</dbReference>
<dbReference type="InterPro" id="IPR013023">
    <property type="entry name" value="KARI"/>
</dbReference>
<evidence type="ECO:0008006" key="10">
    <source>
        <dbReference type="Google" id="ProtNLM"/>
    </source>
</evidence>
<dbReference type="Pfam" id="PF07991">
    <property type="entry name" value="KARI_N"/>
    <property type="match status" value="1"/>
</dbReference>
<dbReference type="Gene3D" id="3.40.50.720">
    <property type="entry name" value="NAD(P)-binding Rossmann-like Domain"/>
    <property type="match status" value="1"/>
</dbReference>
<evidence type="ECO:0000256" key="4">
    <source>
        <dbReference type="ARBA" id="ARBA00022605"/>
    </source>
</evidence>
<dbReference type="NCBIfam" id="TIGR00465">
    <property type="entry name" value="ilvC"/>
    <property type="match status" value="1"/>
</dbReference>
<evidence type="ECO:0000256" key="3">
    <source>
        <dbReference type="ARBA" id="ARBA00010318"/>
    </source>
</evidence>
<evidence type="ECO:0000259" key="8">
    <source>
        <dbReference type="PROSITE" id="PS51851"/>
    </source>
</evidence>
<feature type="domain" description="KARI N-terminal Rossmann" evidence="7">
    <location>
        <begin position="1"/>
        <end position="168"/>
    </location>
</feature>
<dbReference type="SUPFAM" id="SSF51735">
    <property type="entry name" value="NAD(P)-binding Rossmann-fold domains"/>
    <property type="match status" value="1"/>
</dbReference>
<comment type="pathway">
    <text evidence="2">Amino-acid biosynthesis; L-isoleucine biosynthesis; L-isoleucine from 2-oxobutanoate: step 2/4.</text>
</comment>
<feature type="domain" description="KARI C-terminal knotted" evidence="8">
    <location>
        <begin position="169"/>
        <end position="257"/>
    </location>
</feature>
<dbReference type="InterPro" id="IPR008927">
    <property type="entry name" value="6-PGluconate_DH-like_C_sf"/>
</dbReference>
<dbReference type="UniPathway" id="UPA00047">
    <property type="reaction ID" value="UER00056"/>
</dbReference>
<dbReference type="Gene3D" id="6.10.240.10">
    <property type="match status" value="1"/>
</dbReference>
<dbReference type="GO" id="GO:0009097">
    <property type="term" value="P:isoleucine biosynthetic process"/>
    <property type="evidence" value="ECO:0007669"/>
    <property type="project" value="UniProtKB-UniPathway"/>
</dbReference>
<gene>
    <name evidence="9" type="ORF">S03H2_52624</name>
</gene>
<evidence type="ECO:0000256" key="2">
    <source>
        <dbReference type="ARBA" id="ARBA00004885"/>
    </source>
</evidence>
<dbReference type="AlphaFoldDB" id="X1IDR9"/>
<dbReference type="GO" id="GO:0004455">
    <property type="term" value="F:ketol-acid reductoisomerase activity"/>
    <property type="evidence" value="ECO:0007669"/>
    <property type="project" value="InterPro"/>
</dbReference>
<evidence type="ECO:0000313" key="9">
    <source>
        <dbReference type="EMBL" id="GAH67415.1"/>
    </source>
</evidence>
<dbReference type="InterPro" id="IPR000506">
    <property type="entry name" value="KARI_C"/>
</dbReference>
<dbReference type="NCBIfam" id="NF004017">
    <property type="entry name" value="PRK05479.1"/>
    <property type="match status" value="1"/>
</dbReference>
<name>X1IDR9_9ZZZZ</name>
<evidence type="ECO:0000256" key="5">
    <source>
        <dbReference type="ARBA" id="ARBA00023002"/>
    </source>
</evidence>
<reference evidence="9" key="1">
    <citation type="journal article" date="2014" name="Front. Microbiol.">
        <title>High frequency of phylogenetically diverse reductive dehalogenase-homologous genes in deep subseafloor sedimentary metagenomes.</title>
        <authorList>
            <person name="Kawai M."/>
            <person name="Futagami T."/>
            <person name="Toyoda A."/>
            <person name="Takaki Y."/>
            <person name="Nishi S."/>
            <person name="Hori S."/>
            <person name="Arai W."/>
            <person name="Tsubouchi T."/>
            <person name="Morono Y."/>
            <person name="Uchiyama I."/>
            <person name="Ito T."/>
            <person name="Fujiyama A."/>
            <person name="Inagaki F."/>
            <person name="Takami H."/>
        </authorList>
    </citation>
    <scope>NUCLEOTIDE SEQUENCE</scope>
    <source>
        <strain evidence="9">Expedition CK06-06</strain>
    </source>
</reference>
<comment type="pathway">
    <text evidence="1">Amino-acid biosynthesis; L-valine biosynthesis; L-valine from pyruvate: step 2/4.</text>
</comment>
<dbReference type="PANTHER" id="PTHR21371">
    <property type="entry name" value="KETOL-ACID REDUCTOISOMERASE, MITOCHONDRIAL"/>
    <property type="match status" value="1"/>
</dbReference>
<dbReference type="InterPro" id="IPR036291">
    <property type="entry name" value="NAD(P)-bd_dom_sf"/>
</dbReference>
<dbReference type="EMBL" id="BARU01033433">
    <property type="protein sequence ID" value="GAH67415.1"/>
    <property type="molecule type" value="Genomic_DNA"/>
</dbReference>
<comment type="similarity">
    <text evidence="3">Belongs to the ketol-acid reductoisomerase family.</text>
</comment>
<dbReference type="Pfam" id="PF01450">
    <property type="entry name" value="KARI_C"/>
    <property type="match status" value="1"/>
</dbReference>
<keyword evidence="5" id="KW-0560">Oxidoreductase</keyword>
<evidence type="ECO:0000256" key="1">
    <source>
        <dbReference type="ARBA" id="ARBA00004864"/>
    </source>
</evidence>
<accession>X1IDR9</accession>
<organism evidence="9">
    <name type="scientific">marine sediment metagenome</name>
    <dbReference type="NCBI Taxonomy" id="412755"/>
    <lineage>
        <taxon>unclassified sequences</taxon>
        <taxon>metagenomes</taxon>
        <taxon>ecological metagenomes</taxon>
    </lineage>
</organism>
<keyword evidence="4" id="KW-0028">Amino-acid biosynthesis</keyword>
<evidence type="ECO:0000259" key="7">
    <source>
        <dbReference type="PROSITE" id="PS51850"/>
    </source>
</evidence>
<protein>
    <recommendedName>
        <fullName evidence="10">KARI N-terminal Rossmann domain-containing protein</fullName>
    </recommendedName>
</protein>
<comment type="caution">
    <text evidence="9">The sequence shown here is derived from an EMBL/GenBank/DDBJ whole genome shotgun (WGS) entry which is preliminary data.</text>
</comment>
<proteinExistence type="inferred from homology"/>
<sequence length="257" mass="27334">MDGKTIGIVGYGSQGHAQALNLRDSGCKVIVADVPGSAAWEAAKAAGFAVSEAAEVARKADIIVFLASDDLQPQVYRESIEPGLTAGKVLQFAHGFNIYYHQITPPLNVDVTMVAPKIHGVLLRKLFTENQGPPGSVAVYQDASGKAMPIALAYAKAIGCTRGGVVETTFKEETVTDLFNEQCGIGGGVIGLLKVGFETLVEAGYGEETAYLELFHELKGVADLINSYGIPGMIKRCSLTAQYGMMLRQHQIINESV</sequence>
<dbReference type="GO" id="GO:0009099">
    <property type="term" value="P:L-valine biosynthetic process"/>
    <property type="evidence" value="ECO:0007669"/>
    <property type="project" value="UniProtKB-UniPathway"/>
</dbReference>
<keyword evidence="6" id="KW-0100">Branched-chain amino acid biosynthesis</keyword>
<dbReference type="PROSITE" id="PS51851">
    <property type="entry name" value="KARI_C"/>
    <property type="match status" value="1"/>
</dbReference>